<reference evidence="13 14" key="1">
    <citation type="submission" date="2021-06" db="EMBL/GenBank/DDBJ databases">
        <title>A haploid diamondback moth (Plutella xylostella L.) genome assembly resolves 31 chromosomes and identifies a diamide resistance mutation.</title>
        <authorList>
            <person name="Ward C.M."/>
            <person name="Perry K.D."/>
            <person name="Baker G."/>
            <person name="Powis K."/>
            <person name="Heckel D.G."/>
            <person name="Baxter S.W."/>
        </authorList>
    </citation>
    <scope>NUCLEOTIDE SEQUENCE [LARGE SCALE GENOMIC DNA]</scope>
    <source>
        <strain evidence="13 14">LV</strain>
        <tissue evidence="13">Single pupa</tissue>
    </source>
</reference>
<sequence>MADDEQDPKEYRWETGYEKTWEAIKEDKDGLVAGLVAEFAQKAARKAATPRRGPIRLGMMRHLIVAIDCSEAMSLQDLKPTRFLCTIKMLEKFVEEFFDQNPLSQLGIIAMKNKRAERITELSGNIRKHLKAVQSLSNIPLTGEPSLQNALELAGRALRPLPGHASRELLLLFAALTSCDPGDIAATIQGLKADGIRCSVIGLAAEVRICKKLCQDTGGDYGVVLDDVHYRSLLLASTQPPPRARSLDAGLVKMGFPHSAPAAPGSADPPVTVCMCHLEEGEGICGDGHFCPQCRSKYCSLPAQCRTCGLTLASAPHLARSYHHLFPVESYEEMPYTGQAPHCFGCLRAFTDTDKQIHKCSRCLEHYCWECEMVVSTTLHVCPGCASRPHLYQRLPDS</sequence>
<evidence type="ECO:0000313" key="14">
    <source>
        <dbReference type="Proteomes" id="UP000823941"/>
    </source>
</evidence>
<dbReference type="PANTHER" id="PTHR12695:SF2">
    <property type="entry name" value="GENERAL TRANSCRIPTION FACTOR IIH SUBUNIT 2-RELATED"/>
    <property type="match status" value="1"/>
</dbReference>
<evidence type="ECO:0000256" key="10">
    <source>
        <dbReference type="ARBA" id="ARBA00023242"/>
    </source>
</evidence>
<dbReference type="InterPro" id="IPR002035">
    <property type="entry name" value="VWF_A"/>
</dbReference>
<keyword evidence="9" id="KW-0234">DNA repair</keyword>
<dbReference type="SMART" id="SM01047">
    <property type="entry name" value="C1_4"/>
    <property type="match status" value="1"/>
</dbReference>
<evidence type="ECO:0000313" key="13">
    <source>
        <dbReference type="EMBL" id="KAG7308868.1"/>
    </source>
</evidence>
<evidence type="ECO:0000256" key="9">
    <source>
        <dbReference type="ARBA" id="ARBA00023204"/>
    </source>
</evidence>
<keyword evidence="10 11" id="KW-0539">Nucleus</keyword>
<evidence type="ECO:0000256" key="11">
    <source>
        <dbReference type="PIRNR" id="PIRNR015919"/>
    </source>
</evidence>
<dbReference type="InterPro" id="IPR012170">
    <property type="entry name" value="TFIIH_SSL1/p44"/>
</dbReference>
<dbReference type="SUPFAM" id="SSF57889">
    <property type="entry name" value="Cysteine-rich domain"/>
    <property type="match status" value="1"/>
</dbReference>
<evidence type="ECO:0000256" key="2">
    <source>
        <dbReference type="ARBA" id="ARBA00006092"/>
    </source>
</evidence>
<dbReference type="InterPro" id="IPR046349">
    <property type="entry name" value="C1-like_sf"/>
</dbReference>
<evidence type="ECO:0000256" key="8">
    <source>
        <dbReference type="ARBA" id="ARBA00023163"/>
    </source>
</evidence>
<evidence type="ECO:0000256" key="6">
    <source>
        <dbReference type="ARBA" id="ARBA00022833"/>
    </source>
</evidence>
<dbReference type="InterPro" id="IPR007198">
    <property type="entry name" value="Ssl1-like"/>
</dbReference>
<keyword evidence="8 11" id="KW-0804">Transcription</keyword>
<dbReference type="Pfam" id="PF04056">
    <property type="entry name" value="Ssl1"/>
    <property type="match status" value="1"/>
</dbReference>
<dbReference type="InterPro" id="IPR013083">
    <property type="entry name" value="Znf_RING/FYVE/PHD"/>
</dbReference>
<dbReference type="CDD" id="cd01453">
    <property type="entry name" value="vWA_transcription_factor_IIH_type"/>
    <property type="match status" value="1"/>
</dbReference>
<comment type="subcellular location">
    <subcellularLocation>
        <location evidence="1 11">Nucleus</location>
    </subcellularLocation>
</comment>
<evidence type="ECO:0000256" key="1">
    <source>
        <dbReference type="ARBA" id="ARBA00004123"/>
    </source>
</evidence>
<keyword evidence="3 11" id="KW-0479">Metal-binding</keyword>
<keyword evidence="4" id="KW-0227">DNA damage</keyword>
<gene>
    <name evidence="13" type="ORF">JYU34_006130</name>
</gene>
<evidence type="ECO:0000256" key="5">
    <source>
        <dbReference type="ARBA" id="ARBA00022771"/>
    </source>
</evidence>
<evidence type="ECO:0000259" key="12">
    <source>
        <dbReference type="PROSITE" id="PS50234"/>
    </source>
</evidence>
<dbReference type="EMBL" id="JAHIBW010000008">
    <property type="protein sequence ID" value="KAG7308868.1"/>
    <property type="molecule type" value="Genomic_DNA"/>
</dbReference>
<name>A0ABQ7QUZ4_PLUXY</name>
<dbReference type="PROSITE" id="PS50234">
    <property type="entry name" value="VWFA"/>
    <property type="match status" value="1"/>
</dbReference>
<keyword evidence="14" id="KW-1185">Reference proteome</keyword>
<accession>A0ABQ7QUZ4</accession>
<dbReference type="NCBIfam" id="TIGR00622">
    <property type="entry name" value="ssl1"/>
    <property type="match status" value="1"/>
</dbReference>
<dbReference type="PIRSF" id="PIRSF015919">
    <property type="entry name" value="TFIIH_SSL1"/>
    <property type="match status" value="1"/>
</dbReference>
<dbReference type="SMART" id="SM00327">
    <property type="entry name" value="VWA"/>
    <property type="match status" value="1"/>
</dbReference>
<evidence type="ECO:0000256" key="3">
    <source>
        <dbReference type="ARBA" id="ARBA00022723"/>
    </source>
</evidence>
<feature type="domain" description="VWFA" evidence="12">
    <location>
        <begin position="62"/>
        <end position="213"/>
    </location>
</feature>
<dbReference type="InterPro" id="IPR004595">
    <property type="entry name" value="TFIIH_C1-like_dom"/>
</dbReference>
<protein>
    <recommendedName>
        <fullName evidence="11">General transcription factor IIH subunit</fullName>
    </recommendedName>
</protein>
<dbReference type="InterPro" id="IPR036465">
    <property type="entry name" value="vWFA_dom_sf"/>
</dbReference>
<keyword evidence="5" id="KW-0863">Zinc-finger</keyword>
<comment type="caution">
    <text evidence="13">The sequence shown here is derived from an EMBL/GenBank/DDBJ whole genome shotgun (WGS) entry which is preliminary data.</text>
</comment>
<dbReference type="Gene3D" id="3.40.50.410">
    <property type="entry name" value="von Willebrand factor, type A domain"/>
    <property type="match status" value="1"/>
</dbReference>
<keyword evidence="6 11" id="KW-0862">Zinc</keyword>
<evidence type="ECO:0000256" key="7">
    <source>
        <dbReference type="ARBA" id="ARBA00023015"/>
    </source>
</evidence>
<organism evidence="13 14">
    <name type="scientific">Plutella xylostella</name>
    <name type="common">Diamondback moth</name>
    <name type="synonym">Plutella maculipennis</name>
    <dbReference type="NCBI Taxonomy" id="51655"/>
    <lineage>
        <taxon>Eukaryota</taxon>
        <taxon>Metazoa</taxon>
        <taxon>Ecdysozoa</taxon>
        <taxon>Arthropoda</taxon>
        <taxon>Hexapoda</taxon>
        <taxon>Insecta</taxon>
        <taxon>Pterygota</taxon>
        <taxon>Neoptera</taxon>
        <taxon>Endopterygota</taxon>
        <taxon>Lepidoptera</taxon>
        <taxon>Glossata</taxon>
        <taxon>Ditrysia</taxon>
        <taxon>Yponomeutoidea</taxon>
        <taxon>Plutellidae</taxon>
        <taxon>Plutella</taxon>
    </lineage>
</organism>
<dbReference type="Proteomes" id="UP000823941">
    <property type="component" value="Chromosome 8"/>
</dbReference>
<comment type="similarity">
    <text evidence="2 11">Belongs to the GTF2H2 family.</text>
</comment>
<dbReference type="SUPFAM" id="SSF53300">
    <property type="entry name" value="vWA-like"/>
    <property type="match status" value="1"/>
</dbReference>
<proteinExistence type="inferred from homology"/>
<keyword evidence="7 11" id="KW-0805">Transcription regulation</keyword>
<dbReference type="PANTHER" id="PTHR12695">
    <property type="entry name" value="GENERAL TRANSCRIPTION FACTOR IIH SUBUNIT 2"/>
    <property type="match status" value="1"/>
</dbReference>
<evidence type="ECO:0000256" key="4">
    <source>
        <dbReference type="ARBA" id="ARBA00022763"/>
    </source>
</evidence>
<dbReference type="Gene3D" id="3.30.40.10">
    <property type="entry name" value="Zinc/RING finger domain, C3HC4 (zinc finger)"/>
    <property type="match status" value="1"/>
</dbReference>